<dbReference type="EMBL" id="JBAFVH010000010">
    <property type="protein sequence ID" value="MFG1374011.1"/>
    <property type="molecule type" value="Genomic_DNA"/>
</dbReference>
<evidence type="ECO:0000259" key="7">
    <source>
        <dbReference type="Pfam" id="PF04138"/>
    </source>
</evidence>
<feature type="transmembrane region" description="Helical" evidence="6">
    <location>
        <begin position="19"/>
        <end position="39"/>
    </location>
</feature>
<keyword evidence="4 6" id="KW-1133">Transmembrane helix</keyword>
<keyword evidence="5 6" id="KW-0472">Membrane</keyword>
<dbReference type="PANTHER" id="PTHR38459">
    <property type="entry name" value="PROPHAGE BACTOPRENOL-LINKED GLUCOSE TRANSLOCASE HOMOLOG"/>
    <property type="match status" value="1"/>
</dbReference>
<proteinExistence type="inferred from homology"/>
<evidence type="ECO:0000256" key="6">
    <source>
        <dbReference type="SAM" id="Phobius"/>
    </source>
</evidence>
<comment type="subcellular location">
    <subcellularLocation>
        <location evidence="1">Membrane</location>
        <topology evidence="1">Multi-pass membrane protein</topology>
    </subcellularLocation>
</comment>
<dbReference type="Proteomes" id="UP001604002">
    <property type="component" value="Unassembled WGS sequence"/>
</dbReference>
<comment type="similarity">
    <text evidence="2">Belongs to the GtrA family.</text>
</comment>
<dbReference type="Pfam" id="PF04138">
    <property type="entry name" value="GtrA_DPMS_TM"/>
    <property type="match status" value="1"/>
</dbReference>
<sequence>MPTTFAELVVRYRALIRQLATFVGVGLTATAAHFAALTLLVENGLTGPVAGSGVGFVVGGIVSYSLNRRFTFESTRSHAGAVPRFMVVAGVAFVLNGLIMGLLVHELGIYYLLAQSITTGITMLWTFSGYRVWAFAHRTGARQA</sequence>
<protein>
    <submittedName>
        <fullName evidence="8">GtrA family protein</fullName>
    </submittedName>
</protein>
<evidence type="ECO:0000256" key="5">
    <source>
        <dbReference type="ARBA" id="ARBA00023136"/>
    </source>
</evidence>
<keyword evidence="9" id="KW-1185">Reference proteome</keyword>
<keyword evidence="3 6" id="KW-0812">Transmembrane</keyword>
<evidence type="ECO:0000313" key="8">
    <source>
        <dbReference type="EMBL" id="MFG1374011.1"/>
    </source>
</evidence>
<evidence type="ECO:0000256" key="3">
    <source>
        <dbReference type="ARBA" id="ARBA00022692"/>
    </source>
</evidence>
<dbReference type="InterPro" id="IPR051401">
    <property type="entry name" value="GtrA_CellWall_Glycosyl"/>
</dbReference>
<feature type="transmembrane region" description="Helical" evidence="6">
    <location>
        <begin position="45"/>
        <end position="64"/>
    </location>
</feature>
<evidence type="ECO:0000256" key="1">
    <source>
        <dbReference type="ARBA" id="ARBA00004141"/>
    </source>
</evidence>
<feature type="domain" description="GtrA/DPMS transmembrane" evidence="7">
    <location>
        <begin position="21"/>
        <end position="135"/>
    </location>
</feature>
<dbReference type="PANTHER" id="PTHR38459:SF1">
    <property type="entry name" value="PROPHAGE BACTOPRENOL-LINKED GLUCOSE TRANSLOCASE HOMOLOG"/>
    <property type="match status" value="1"/>
</dbReference>
<reference evidence="8 9" key="1">
    <citation type="submission" date="2024-02" db="EMBL/GenBank/DDBJ databases">
        <title>Expansion and revision of Xanthobacter and proposal of Roseixanthobacter gen. nov.</title>
        <authorList>
            <person name="Soltysiak M.P.M."/>
            <person name="Jalihal A."/>
            <person name="Ory A."/>
            <person name="Chrisophersen C."/>
            <person name="Lee A.D."/>
            <person name="Boulton J."/>
            <person name="Springer M."/>
        </authorList>
    </citation>
    <scope>NUCLEOTIDE SEQUENCE [LARGE SCALE GENOMIC DNA]</scope>
    <source>
        <strain evidence="8 9">23A</strain>
    </source>
</reference>
<evidence type="ECO:0000313" key="9">
    <source>
        <dbReference type="Proteomes" id="UP001604002"/>
    </source>
</evidence>
<feature type="transmembrane region" description="Helical" evidence="6">
    <location>
        <begin position="109"/>
        <end position="133"/>
    </location>
</feature>
<evidence type="ECO:0000256" key="4">
    <source>
        <dbReference type="ARBA" id="ARBA00022989"/>
    </source>
</evidence>
<feature type="transmembrane region" description="Helical" evidence="6">
    <location>
        <begin position="85"/>
        <end position="103"/>
    </location>
</feature>
<dbReference type="RefSeq" id="WP_012114740.1">
    <property type="nucleotide sequence ID" value="NZ_JBAFVH010000010.1"/>
</dbReference>
<evidence type="ECO:0000256" key="2">
    <source>
        <dbReference type="ARBA" id="ARBA00009399"/>
    </source>
</evidence>
<gene>
    <name evidence="8" type="ORF">V5F32_17675</name>
</gene>
<comment type="caution">
    <text evidence="8">The sequence shown here is derived from an EMBL/GenBank/DDBJ whole genome shotgun (WGS) entry which is preliminary data.</text>
</comment>
<organism evidence="8 9">
    <name type="scientific">Xanthobacter oligotrophicus</name>
    <dbReference type="NCBI Taxonomy" id="2607286"/>
    <lineage>
        <taxon>Bacteria</taxon>
        <taxon>Pseudomonadati</taxon>
        <taxon>Pseudomonadota</taxon>
        <taxon>Alphaproteobacteria</taxon>
        <taxon>Hyphomicrobiales</taxon>
        <taxon>Xanthobacteraceae</taxon>
        <taxon>Xanthobacter</taxon>
    </lineage>
</organism>
<dbReference type="InterPro" id="IPR007267">
    <property type="entry name" value="GtrA_DPMS_TM"/>
</dbReference>
<name>A0ABW7A1Z0_9HYPH</name>
<accession>A0ABW7A1Z0</accession>